<gene>
    <name evidence="1" type="ORF">BJ322DRAFT_1021325</name>
</gene>
<accession>A0A9P6HD35</accession>
<dbReference type="EMBL" id="WIUZ02000008">
    <property type="protein sequence ID" value="KAF9784607.1"/>
    <property type="molecule type" value="Genomic_DNA"/>
</dbReference>
<name>A0A9P6HD35_9AGAM</name>
<reference evidence="1" key="2">
    <citation type="submission" date="2020-11" db="EMBL/GenBank/DDBJ databases">
        <authorList>
            <consortium name="DOE Joint Genome Institute"/>
            <person name="Kuo A."/>
            <person name="Miyauchi S."/>
            <person name="Kiss E."/>
            <person name="Drula E."/>
            <person name="Kohler A."/>
            <person name="Sanchez-Garcia M."/>
            <person name="Andreopoulos B."/>
            <person name="Barry K.W."/>
            <person name="Bonito G."/>
            <person name="Buee M."/>
            <person name="Carver A."/>
            <person name="Chen C."/>
            <person name="Cichocki N."/>
            <person name="Clum A."/>
            <person name="Culley D."/>
            <person name="Crous P.W."/>
            <person name="Fauchery L."/>
            <person name="Girlanda M."/>
            <person name="Hayes R."/>
            <person name="Keri Z."/>
            <person name="Labutti K."/>
            <person name="Lipzen A."/>
            <person name="Lombard V."/>
            <person name="Magnuson J."/>
            <person name="Maillard F."/>
            <person name="Morin E."/>
            <person name="Murat C."/>
            <person name="Nolan M."/>
            <person name="Ohm R."/>
            <person name="Pangilinan J."/>
            <person name="Pereira M."/>
            <person name="Perotto S."/>
            <person name="Peter M."/>
            <person name="Riley R."/>
            <person name="Sitrit Y."/>
            <person name="Stielow B."/>
            <person name="Szollosi G."/>
            <person name="Zifcakova L."/>
            <person name="Stursova M."/>
            <person name="Spatafora J.W."/>
            <person name="Tedersoo L."/>
            <person name="Vaario L.-M."/>
            <person name="Yamada A."/>
            <person name="Yan M."/>
            <person name="Wang P."/>
            <person name="Xu J."/>
            <person name="Bruns T."/>
            <person name="Baldrian P."/>
            <person name="Vilgalys R."/>
            <person name="Henrissat B."/>
            <person name="Grigoriev I.V."/>
            <person name="Hibbett D."/>
            <person name="Nagy L.G."/>
            <person name="Martin F.M."/>
        </authorList>
    </citation>
    <scope>NUCLEOTIDE SEQUENCE</scope>
    <source>
        <strain evidence="1">UH-Tt-Lm1</strain>
    </source>
</reference>
<proteinExistence type="predicted"/>
<evidence type="ECO:0000313" key="1">
    <source>
        <dbReference type="EMBL" id="KAF9784607.1"/>
    </source>
</evidence>
<reference evidence="1" key="1">
    <citation type="journal article" date="2020" name="Nat. Commun.">
        <title>Large-scale genome sequencing of mycorrhizal fungi provides insights into the early evolution of symbiotic traits.</title>
        <authorList>
            <person name="Miyauchi S."/>
            <person name="Kiss E."/>
            <person name="Kuo A."/>
            <person name="Drula E."/>
            <person name="Kohler A."/>
            <person name="Sanchez-Garcia M."/>
            <person name="Morin E."/>
            <person name="Andreopoulos B."/>
            <person name="Barry K.W."/>
            <person name="Bonito G."/>
            <person name="Buee M."/>
            <person name="Carver A."/>
            <person name="Chen C."/>
            <person name="Cichocki N."/>
            <person name="Clum A."/>
            <person name="Culley D."/>
            <person name="Crous P.W."/>
            <person name="Fauchery L."/>
            <person name="Girlanda M."/>
            <person name="Hayes R.D."/>
            <person name="Keri Z."/>
            <person name="LaButti K."/>
            <person name="Lipzen A."/>
            <person name="Lombard V."/>
            <person name="Magnuson J."/>
            <person name="Maillard F."/>
            <person name="Murat C."/>
            <person name="Nolan M."/>
            <person name="Ohm R.A."/>
            <person name="Pangilinan J."/>
            <person name="Pereira M.F."/>
            <person name="Perotto S."/>
            <person name="Peter M."/>
            <person name="Pfister S."/>
            <person name="Riley R."/>
            <person name="Sitrit Y."/>
            <person name="Stielow J.B."/>
            <person name="Szollosi G."/>
            <person name="Zifcakova L."/>
            <person name="Stursova M."/>
            <person name="Spatafora J.W."/>
            <person name="Tedersoo L."/>
            <person name="Vaario L.M."/>
            <person name="Yamada A."/>
            <person name="Yan M."/>
            <person name="Wang P."/>
            <person name="Xu J."/>
            <person name="Bruns T."/>
            <person name="Baldrian P."/>
            <person name="Vilgalys R."/>
            <person name="Dunand C."/>
            <person name="Henrissat B."/>
            <person name="Grigoriev I.V."/>
            <person name="Hibbett D."/>
            <person name="Nagy L.G."/>
            <person name="Martin F.M."/>
        </authorList>
    </citation>
    <scope>NUCLEOTIDE SEQUENCE</scope>
    <source>
        <strain evidence="1">UH-Tt-Lm1</strain>
    </source>
</reference>
<organism evidence="1 2">
    <name type="scientific">Thelephora terrestris</name>
    <dbReference type="NCBI Taxonomy" id="56493"/>
    <lineage>
        <taxon>Eukaryota</taxon>
        <taxon>Fungi</taxon>
        <taxon>Dikarya</taxon>
        <taxon>Basidiomycota</taxon>
        <taxon>Agaricomycotina</taxon>
        <taxon>Agaricomycetes</taxon>
        <taxon>Thelephorales</taxon>
        <taxon>Thelephoraceae</taxon>
        <taxon>Thelephora</taxon>
    </lineage>
</organism>
<comment type="caution">
    <text evidence="1">The sequence shown here is derived from an EMBL/GenBank/DDBJ whole genome shotgun (WGS) entry which is preliminary data.</text>
</comment>
<protein>
    <submittedName>
        <fullName evidence="1">Uncharacterized protein</fullName>
    </submittedName>
</protein>
<sequence length="491" mass="54317">MGHGPVDDLEGLRHKTEAICGGVEERVQVKGDPIWGHSKSGPTSFNHFKVAVNACAASSTALRTLNTTPPTGECISPETDAIALSTPLSEPIFEKPSTSELRAKSGVGNMFFFSDPHIGPRQRRTSSEVVSAFGDMWKPRKRLMERTDSRRDVGTSRRTPVMMVAIADGGLREQKCKYRDRTSGRITDKSSLGSPNIANAALAYPAGGTGLRSTSLVHRQILAQAQYYDSRSDGIPGGVYPLSRHKHVAIELSCPRIFLSDTTLWKETEASAGSYVQLYPATTIAGRLPLYNDPTGPDGHNAESRGKRLHYLVSWYGQRLPGVNISAPIRIYPFEDVWKTASSFSSQIPCQMFYRTAMHDQRGYRCGRPMGMTTDRGRMIPAGTGACPLLWNSQLSYMHKRDTNTLLGHASTTPFDRVGRSLNGPVENTFFDSETFQALVNSRTIRVPPKLAYVGRWMDPNLTKHPFSHLEAFIEDQEAGGECRTRRDIHI</sequence>
<dbReference type="AlphaFoldDB" id="A0A9P6HD35"/>
<dbReference type="Proteomes" id="UP000736335">
    <property type="component" value="Unassembled WGS sequence"/>
</dbReference>
<keyword evidence="2" id="KW-1185">Reference proteome</keyword>
<evidence type="ECO:0000313" key="2">
    <source>
        <dbReference type="Proteomes" id="UP000736335"/>
    </source>
</evidence>